<dbReference type="Proteomes" id="UP001304970">
    <property type="component" value="Chromosome"/>
</dbReference>
<gene>
    <name evidence="1" type="ORF">MsAm2_08660</name>
</gene>
<name>A0AA96ZVP4_9EURY</name>
<reference evidence="1 2" key="1">
    <citation type="submission" date="2023-07" db="EMBL/GenBank/DDBJ databases">
        <title>Closed genome sequence of Methanosarcinaceae archaeon Am2.</title>
        <authorList>
            <person name="Poehlein A."/>
            <person name="Protasov E."/>
            <person name="Platt K."/>
            <person name="Reeh H."/>
            <person name="Daniel R."/>
            <person name="Brune A."/>
        </authorList>
    </citation>
    <scope>NUCLEOTIDE SEQUENCE [LARGE SCALE GENOMIC DNA]</scope>
    <source>
        <strain evidence="1 2">Am2</strain>
    </source>
</reference>
<dbReference type="EMBL" id="CP131061">
    <property type="protein sequence ID" value="WNY27080.1"/>
    <property type="molecule type" value="Genomic_DNA"/>
</dbReference>
<evidence type="ECO:0000313" key="1">
    <source>
        <dbReference type="EMBL" id="WNY27080.1"/>
    </source>
</evidence>
<proteinExistence type="predicted"/>
<protein>
    <submittedName>
        <fullName evidence="1">Uncharacterized protein</fullName>
    </submittedName>
</protein>
<accession>A0AA96ZVP4</accession>
<dbReference type="RefSeq" id="WP_338097062.1">
    <property type="nucleotide sequence ID" value="NZ_CP131061.1"/>
</dbReference>
<keyword evidence="2" id="KW-1185">Reference proteome</keyword>
<sequence length="316" mass="36363">MSDENAFKDKNIRLNDVVKCFQDLPTNGELFTLKVEELPKMPFEPCHIQGFTKIKDTFILSHSGHLSRGLFYIGKEDQKLVMSKTPYENFNHPGGMQCIGDYFLCGIEKGGDQSGKDSYISLFLFDSMTNSAKHINKFDIHRDKGSMGVGITNYIVKNENYYLIAVSVNNFSIDFYRAKSEILESAKFEKIFTSSYKHWGDDGAYQSIALLTDKTEKVYMVGFRAQPSSLTYEDWLDLYHVDIDKKELNLVKQKIGNEEGRKHLYTKHSHNLMPSIGVHFRYGAGIQIFSEDKIKIYATERNIQSDKMEVNVFKKK</sequence>
<organism evidence="1 2">
    <name type="scientific">Methanolapillus ohkumae</name>
    <dbReference type="NCBI Taxonomy" id="3028298"/>
    <lineage>
        <taxon>Archaea</taxon>
        <taxon>Methanobacteriati</taxon>
        <taxon>Methanobacteriota</taxon>
        <taxon>Stenosarchaea group</taxon>
        <taxon>Methanomicrobia</taxon>
        <taxon>Methanosarcinales</taxon>
        <taxon>Methanosarcinaceae</taxon>
        <taxon>Methanolapillus</taxon>
    </lineage>
</organism>
<dbReference type="AlphaFoldDB" id="A0AA96ZVP4"/>
<dbReference type="GeneID" id="89228286"/>
<evidence type="ECO:0000313" key="2">
    <source>
        <dbReference type="Proteomes" id="UP001304970"/>
    </source>
</evidence>